<comment type="caution">
    <text evidence="4">The sequence shown here is derived from an EMBL/GenBank/DDBJ whole genome shotgun (WGS) entry which is preliminary data.</text>
</comment>
<dbReference type="OrthoDB" id="2965787at2"/>
<evidence type="ECO:0000313" key="5">
    <source>
        <dbReference type="Proteomes" id="UP000282076"/>
    </source>
</evidence>
<keyword evidence="1" id="KW-0812">Transmembrane</keyword>
<dbReference type="Pfam" id="PF13240">
    <property type="entry name" value="Zn_Ribbon_1"/>
    <property type="match status" value="1"/>
</dbReference>
<dbReference type="SUPFAM" id="SSF48452">
    <property type="entry name" value="TPR-like"/>
    <property type="match status" value="1"/>
</dbReference>
<keyword evidence="5" id="KW-1185">Reference proteome</keyword>
<feature type="domain" description="DUF5780" evidence="3">
    <location>
        <begin position="291"/>
        <end position="398"/>
    </location>
</feature>
<keyword evidence="1" id="KW-1133">Transmembrane helix</keyword>
<keyword evidence="1" id="KW-0472">Membrane</keyword>
<dbReference type="Proteomes" id="UP000282076">
    <property type="component" value="Unassembled WGS sequence"/>
</dbReference>
<evidence type="ECO:0000259" key="2">
    <source>
        <dbReference type="Pfam" id="PF13240"/>
    </source>
</evidence>
<dbReference type="InterPro" id="IPR043939">
    <property type="entry name" value="DUF5780"/>
</dbReference>
<dbReference type="AlphaFoldDB" id="A0A494XU73"/>
<feature type="domain" description="Zinc-ribbon" evidence="2">
    <location>
        <begin position="2"/>
        <end position="23"/>
    </location>
</feature>
<dbReference type="InterPro" id="IPR011990">
    <property type="entry name" value="TPR-like_helical_dom_sf"/>
</dbReference>
<reference evidence="4 5" key="1">
    <citation type="submission" date="2018-10" db="EMBL/GenBank/DDBJ databases">
        <title>Cohnella sp. M2MS4P-1, whole genome shotgun sequence.</title>
        <authorList>
            <person name="Tuo L."/>
        </authorList>
    </citation>
    <scope>NUCLEOTIDE SEQUENCE [LARGE SCALE GENOMIC DNA]</scope>
    <source>
        <strain evidence="4 5">M2MS4P-1</strain>
    </source>
</reference>
<organism evidence="4 5">
    <name type="scientific">Cohnella endophytica</name>
    <dbReference type="NCBI Taxonomy" id="2419778"/>
    <lineage>
        <taxon>Bacteria</taxon>
        <taxon>Bacillati</taxon>
        <taxon>Bacillota</taxon>
        <taxon>Bacilli</taxon>
        <taxon>Bacillales</taxon>
        <taxon>Paenibacillaceae</taxon>
        <taxon>Cohnella</taxon>
    </lineage>
</organism>
<feature type="transmembrane region" description="Helical" evidence="1">
    <location>
        <begin position="39"/>
        <end position="58"/>
    </location>
</feature>
<evidence type="ECO:0000259" key="3">
    <source>
        <dbReference type="Pfam" id="PF19092"/>
    </source>
</evidence>
<proteinExistence type="predicted"/>
<protein>
    <submittedName>
        <fullName evidence="4">Zinc ribbon domain-containing protein</fullName>
    </submittedName>
</protein>
<dbReference type="InterPro" id="IPR026870">
    <property type="entry name" value="Zinc_ribbon_dom"/>
</dbReference>
<dbReference type="Pfam" id="PF19092">
    <property type="entry name" value="DUF5780"/>
    <property type="match status" value="1"/>
</dbReference>
<sequence>MKCARCGNELSEESVFCNKCGNKIGVKPRGEFLTKKAKWYITTSLSVIAIVIAGIFWIDSIRATPVKVFKDAIGDSKYEDAILVYNKEIKGDLDKESDIEAFLNSDIEKIAEDFAEGKIDYLFAKNRLETISKTNLLSAKVSESQREVNNLNDSRIAFKNGNEFLKNDRFADALHEFKKVIKSDSNYTNAQTLISQASTDYKTTLINDAEKKASEEQFEEALMSINEALSIIPDDYDLVAKKAVYDKKNEEKKAVERTIKLQKAKEHQEVVVEKAGIIVQSADYKALYPDMIQVIVKNQFGKTVKNMIVASLAYDSNGLPLKIKTQFSFSNANFEFDGNAENVNIVPNGTFGKNNGWSLDESHGIKTVLSCVKEVDYYDGTKWENEYYDYWLEEYKEKPLH</sequence>
<dbReference type="EMBL" id="RBZM01000006">
    <property type="protein sequence ID" value="RKP53231.1"/>
    <property type="molecule type" value="Genomic_DNA"/>
</dbReference>
<dbReference type="Gene3D" id="1.25.40.10">
    <property type="entry name" value="Tetratricopeptide repeat domain"/>
    <property type="match status" value="1"/>
</dbReference>
<evidence type="ECO:0000256" key="1">
    <source>
        <dbReference type="SAM" id="Phobius"/>
    </source>
</evidence>
<gene>
    <name evidence="4" type="ORF">D7Z26_14710</name>
</gene>
<name>A0A494XU73_9BACL</name>
<evidence type="ECO:0000313" key="4">
    <source>
        <dbReference type="EMBL" id="RKP53231.1"/>
    </source>
</evidence>
<accession>A0A494XU73</accession>